<dbReference type="Proteomes" id="UP001304650">
    <property type="component" value="Chromosome"/>
</dbReference>
<accession>A0AA96LUZ2</accession>
<reference evidence="1" key="1">
    <citation type="submission" date="2022-02" db="EMBL/GenBank/DDBJ databases">
        <title>Paenibacillus sp. MBLB1832 Whole Genome Shotgun Sequencing.</title>
        <authorList>
            <person name="Hwang C.Y."/>
            <person name="Cho E.-S."/>
            <person name="Seo M.-J."/>
        </authorList>
    </citation>
    <scope>NUCLEOTIDE SEQUENCE</scope>
    <source>
        <strain evidence="1">MBLB1832</strain>
    </source>
</reference>
<evidence type="ECO:0000313" key="1">
    <source>
        <dbReference type="EMBL" id="WNR45115.1"/>
    </source>
</evidence>
<dbReference type="AlphaFoldDB" id="A0AA96LUZ2"/>
<dbReference type="KEGG" id="proo:MJB10_02900"/>
<organism evidence="1 2">
    <name type="scientific">Paenibacillus roseopurpureus</name>
    <dbReference type="NCBI Taxonomy" id="2918901"/>
    <lineage>
        <taxon>Bacteria</taxon>
        <taxon>Bacillati</taxon>
        <taxon>Bacillota</taxon>
        <taxon>Bacilli</taxon>
        <taxon>Bacillales</taxon>
        <taxon>Paenibacillaceae</taxon>
        <taxon>Paenibacillus</taxon>
    </lineage>
</organism>
<dbReference type="EMBL" id="CP130319">
    <property type="protein sequence ID" value="WNR45115.1"/>
    <property type="molecule type" value="Genomic_DNA"/>
</dbReference>
<evidence type="ECO:0000313" key="2">
    <source>
        <dbReference type="Proteomes" id="UP001304650"/>
    </source>
</evidence>
<keyword evidence="2" id="KW-1185">Reference proteome</keyword>
<sequence length="157" mass="18433">METDCRLEMTSDLVAYYKDKHNFPMSSLRQWDVGWGRQGNGVYYSTSQNSPDQMYIFELLSFCESMPIIRMLHAAYRIPREEWSCKYELIPVILTPDGGRVYFQSRNKELSRLFQSSLWVQPYDEEGELVPLWTNCKGQKIAPYGGSLQRNYNMSEV</sequence>
<protein>
    <submittedName>
        <fullName evidence="1">Uncharacterized protein</fullName>
    </submittedName>
</protein>
<name>A0AA96LUZ2_9BACL</name>
<proteinExistence type="predicted"/>
<gene>
    <name evidence="1" type="ORF">MJB10_02900</name>
</gene>
<dbReference type="RefSeq" id="WP_314801593.1">
    <property type="nucleotide sequence ID" value="NZ_CP130319.1"/>
</dbReference>